<comment type="caution">
    <text evidence="2">The sequence shown here is derived from an EMBL/GenBank/DDBJ whole genome shotgun (WGS) entry which is preliminary data.</text>
</comment>
<evidence type="ECO:0000313" key="3">
    <source>
        <dbReference type="Proteomes" id="UP000266723"/>
    </source>
</evidence>
<feature type="compositionally biased region" description="Basic and acidic residues" evidence="1">
    <location>
        <begin position="9"/>
        <end position="21"/>
    </location>
</feature>
<evidence type="ECO:0000313" key="2">
    <source>
        <dbReference type="EMBL" id="KAF3608394.1"/>
    </source>
</evidence>
<accession>A0ABQ7EXN0</accession>
<reference evidence="2 3" key="1">
    <citation type="journal article" date="2020" name="BMC Genomics">
        <title>Intraspecific diversification of the crop wild relative Brassica cretica Lam. using demographic model selection.</title>
        <authorList>
            <person name="Kioukis A."/>
            <person name="Michalopoulou V.A."/>
            <person name="Briers L."/>
            <person name="Pirintsos S."/>
            <person name="Studholme D.J."/>
            <person name="Pavlidis P."/>
            <person name="Sarris P.F."/>
        </authorList>
    </citation>
    <scope>NUCLEOTIDE SEQUENCE [LARGE SCALE GENOMIC DNA]</scope>
    <source>
        <strain evidence="3">cv. PFS-1207/04</strain>
    </source>
</reference>
<evidence type="ECO:0000256" key="1">
    <source>
        <dbReference type="SAM" id="MobiDB-lite"/>
    </source>
</evidence>
<feature type="region of interest" description="Disordered" evidence="1">
    <location>
        <begin position="203"/>
        <end position="230"/>
    </location>
</feature>
<dbReference type="Proteomes" id="UP000266723">
    <property type="component" value="Unassembled WGS sequence"/>
</dbReference>
<feature type="region of interest" description="Disordered" evidence="1">
    <location>
        <begin position="1"/>
        <end position="39"/>
    </location>
</feature>
<sequence>MPKSLRRRSSADFEPSERDIGELSQPPSTEIRSVTPPPFHALGNPRTAFFDWLSVGHLVNRRYLSNHLVFRDFKATSVFVTSIRVRGRSFIRRAAATRPHAQEEVSRVNLTRHRLRRTFAGATAAGHRLFAAGKPAPHHRRDSAAAGDLPVSHHRCWLPPSTGLRRLAGRLADGVHSYHFSTLLRKNLRRRTTADFEPLERDIGELSQPPSTEIRSVTPPPSHAAAVSRPRSFRRRAAAMRPHAHEKDSRVNLTRHRLRRTFTGATAASHRPFASGKPPPHHHRVSAAAGDFRGSETSGLAMLLVRACGAETFVPWMLLERTEVSCVFMLELNFHSGSSIYSSETDEQE</sequence>
<protein>
    <submittedName>
        <fullName evidence="2">Uncharacterized protein</fullName>
    </submittedName>
</protein>
<dbReference type="EMBL" id="QGKV02000297">
    <property type="protein sequence ID" value="KAF3608394.1"/>
    <property type="molecule type" value="Genomic_DNA"/>
</dbReference>
<keyword evidence="3" id="KW-1185">Reference proteome</keyword>
<proteinExistence type="predicted"/>
<name>A0ABQ7EXN0_BRACR</name>
<organism evidence="2 3">
    <name type="scientific">Brassica cretica</name>
    <name type="common">Mustard</name>
    <dbReference type="NCBI Taxonomy" id="69181"/>
    <lineage>
        <taxon>Eukaryota</taxon>
        <taxon>Viridiplantae</taxon>
        <taxon>Streptophyta</taxon>
        <taxon>Embryophyta</taxon>
        <taxon>Tracheophyta</taxon>
        <taxon>Spermatophyta</taxon>
        <taxon>Magnoliopsida</taxon>
        <taxon>eudicotyledons</taxon>
        <taxon>Gunneridae</taxon>
        <taxon>Pentapetalae</taxon>
        <taxon>rosids</taxon>
        <taxon>malvids</taxon>
        <taxon>Brassicales</taxon>
        <taxon>Brassicaceae</taxon>
        <taxon>Brassiceae</taxon>
        <taxon>Brassica</taxon>
    </lineage>
</organism>
<gene>
    <name evidence="2" type="ORF">DY000_02049502</name>
</gene>